<keyword evidence="1" id="KW-1133">Transmembrane helix</keyword>
<protein>
    <submittedName>
        <fullName evidence="2">Uncharacterized protein</fullName>
    </submittedName>
</protein>
<gene>
    <name evidence="2" type="ORF">SDC9_51195</name>
</gene>
<reference evidence="2" key="1">
    <citation type="submission" date="2019-08" db="EMBL/GenBank/DDBJ databases">
        <authorList>
            <person name="Kucharzyk K."/>
            <person name="Murdoch R.W."/>
            <person name="Higgins S."/>
            <person name="Loffler F."/>
        </authorList>
    </citation>
    <scope>NUCLEOTIDE SEQUENCE</scope>
</reference>
<name>A0A644WRN8_9ZZZZ</name>
<feature type="transmembrane region" description="Helical" evidence="1">
    <location>
        <begin position="7"/>
        <end position="24"/>
    </location>
</feature>
<dbReference type="EMBL" id="VSSQ01001082">
    <property type="protein sequence ID" value="MPM04914.1"/>
    <property type="molecule type" value="Genomic_DNA"/>
</dbReference>
<comment type="caution">
    <text evidence="2">The sequence shown here is derived from an EMBL/GenBank/DDBJ whole genome shotgun (WGS) entry which is preliminary data.</text>
</comment>
<evidence type="ECO:0000256" key="1">
    <source>
        <dbReference type="SAM" id="Phobius"/>
    </source>
</evidence>
<keyword evidence="1" id="KW-0472">Membrane</keyword>
<feature type="transmembrane region" description="Helical" evidence="1">
    <location>
        <begin position="74"/>
        <end position="94"/>
    </location>
</feature>
<dbReference type="AlphaFoldDB" id="A0A644WRN8"/>
<feature type="transmembrane region" description="Helical" evidence="1">
    <location>
        <begin position="44"/>
        <end position="67"/>
    </location>
</feature>
<feature type="transmembrane region" description="Helical" evidence="1">
    <location>
        <begin position="100"/>
        <end position="120"/>
    </location>
</feature>
<keyword evidence="1" id="KW-0812">Transmembrane</keyword>
<evidence type="ECO:0000313" key="2">
    <source>
        <dbReference type="EMBL" id="MPM04914.1"/>
    </source>
</evidence>
<accession>A0A644WRN8</accession>
<sequence>MKALKWIAVLPASVLVLILANLIWRLLHSITASRYIDPDSWLNLIFVDIMSSAIAAAAFVYAGAFIAPNYKKETALILTILISMISGASLFIVNVMTAEYFSNIGIVAGIVGAVACYIEVQRAEKEKENE</sequence>
<proteinExistence type="predicted"/>
<organism evidence="2">
    <name type="scientific">bioreactor metagenome</name>
    <dbReference type="NCBI Taxonomy" id="1076179"/>
    <lineage>
        <taxon>unclassified sequences</taxon>
        <taxon>metagenomes</taxon>
        <taxon>ecological metagenomes</taxon>
    </lineage>
</organism>